<organism evidence="2">
    <name type="scientific">Lentimicrobium saccharophilum</name>
    <dbReference type="NCBI Taxonomy" id="1678841"/>
    <lineage>
        <taxon>Bacteria</taxon>
        <taxon>Pseudomonadati</taxon>
        <taxon>Bacteroidota</taxon>
        <taxon>Bacteroidia</taxon>
        <taxon>Bacteroidales</taxon>
        <taxon>Lentimicrobiaceae</taxon>
        <taxon>Lentimicrobium</taxon>
    </lineage>
</organism>
<keyword evidence="1" id="KW-0812">Transmembrane</keyword>
<dbReference type="AlphaFoldDB" id="A0A0S7C7C9"/>
<name>A0A0S7C7C9_9BACT</name>
<dbReference type="Proteomes" id="UP000053091">
    <property type="component" value="Unassembled WGS sequence"/>
</dbReference>
<proteinExistence type="predicted"/>
<keyword evidence="1" id="KW-0472">Membrane</keyword>
<dbReference type="EMBL" id="DF968183">
    <property type="protein sequence ID" value="GAP44911.1"/>
    <property type="molecule type" value="Genomic_DNA"/>
</dbReference>
<evidence type="ECO:0000256" key="1">
    <source>
        <dbReference type="SAM" id="Phobius"/>
    </source>
</evidence>
<evidence type="ECO:0000313" key="2">
    <source>
        <dbReference type="EMBL" id="GAP44911.1"/>
    </source>
</evidence>
<dbReference type="RefSeq" id="WP_062044854.1">
    <property type="nucleotide sequence ID" value="NZ_DF968183.1"/>
</dbReference>
<evidence type="ECO:0000313" key="3">
    <source>
        <dbReference type="Proteomes" id="UP000053091"/>
    </source>
</evidence>
<keyword evidence="1" id="KW-1133">Transmembrane helix</keyword>
<dbReference type="InterPro" id="IPR057695">
    <property type="entry name" value="DUF7935"/>
</dbReference>
<keyword evidence="3" id="KW-1185">Reference proteome</keyword>
<sequence>MEILRDLILVLIPALLVGAAVYFLLKMHLKSEADRRELEVKTERMKMISPVRLQAYERVVLLLERITPSQLIMRNIQQGMNARELQQALIGNIRQEYDHNLSQQLYISSNAWELVKNAREALISAINTASENLKEDATATDLAQLIFQDELNSEGSTLYKALEYLKKEARELF</sequence>
<dbReference type="Pfam" id="PF25589">
    <property type="entry name" value="DUF7935"/>
    <property type="match status" value="1"/>
</dbReference>
<protein>
    <submittedName>
        <fullName evidence="2">Uncharacterized protein</fullName>
    </submittedName>
</protein>
<dbReference type="OrthoDB" id="1493032at2"/>
<reference evidence="2" key="1">
    <citation type="journal article" date="2015" name="Genome Announc.">
        <title>Draft Genome Sequence of Bacteroidales Strain TBC1, a Novel Isolate from a Methanogenic Wastewater Treatment System.</title>
        <authorList>
            <person name="Tourlousse D.M."/>
            <person name="Matsuura N."/>
            <person name="Sun L."/>
            <person name="Toyonaga M."/>
            <person name="Kuroda K."/>
            <person name="Ohashi A."/>
            <person name="Cruz R."/>
            <person name="Yamaguchi T."/>
            <person name="Sekiguchi Y."/>
        </authorList>
    </citation>
    <scope>NUCLEOTIDE SEQUENCE [LARGE SCALE GENOMIC DNA]</scope>
    <source>
        <strain evidence="2">TBC1</strain>
    </source>
</reference>
<gene>
    <name evidence="2" type="ORF">TBC1_12725</name>
</gene>
<feature type="transmembrane region" description="Helical" evidence="1">
    <location>
        <begin position="6"/>
        <end position="25"/>
    </location>
</feature>
<dbReference type="STRING" id="1678841.TBC1_12725"/>
<accession>A0A0S7C7C9</accession>